<name>K1Q2H9_MAGGI</name>
<feature type="region of interest" description="Disordered" evidence="1">
    <location>
        <begin position="100"/>
        <end position="120"/>
    </location>
</feature>
<feature type="compositionally biased region" description="Low complexity" evidence="1">
    <location>
        <begin position="100"/>
        <end position="116"/>
    </location>
</feature>
<reference evidence="2" key="1">
    <citation type="journal article" date="2012" name="Nature">
        <title>The oyster genome reveals stress adaptation and complexity of shell formation.</title>
        <authorList>
            <person name="Zhang G."/>
            <person name="Fang X."/>
            <person name="Guo X."/>
            <person name="Li L."/>
            <person name="Luo R."/>
            <person name="Xu F."/>
            <person name="Yang P."/>
            <person name="Zhang L."/>
            <person name="Wang X."/>
            <person name="Qi H."/>
            <person name="Xiong Z."/>
            <person name="Que H."/>
            <person name="Xie Y."/>
            <person name="Holland P.W."/>
            <person name="Paps J."/>
            <person name="Zhu Y."/>
            <person name="Wu F."/>
            <person name="Chen Y."/>
            <person name="Wang J."/>
            <person name="Peng C."/>
            <person name="Meng J."/>
            <person name="Yang L."/>
            <person name="Liu J."/>
            <person name="Wen B."/>
            <person name="Zhang N."/>
            <person name="Huang Z."/>
            <person name="Zhu Q."/>
            <person name="Feng Y."/>
            <person name="Mount A."/>
            <person name="Hedgecock D."/>
            <person name="Xu Z."/>
            <person name="Liu Y."/>
            <person name="Domazet-Loso T."/>
            <person name="Du Y."/>
            <person name="Sun X."/>
            <person name="Zhang S."/>
            <person name="Liu B."/>
            <person name="Cheng P."/>
            <person name="Jiang X."/>
            <person name="Li J."/>
            <person name="Fan D."/>
            <person name="Wang W."/>
            <person name="Fu W."/>
            <person name="Wang T."/>
            <person name="Wang B."/>
            <person name="Zhang J."/>
            <person name="Peng Z."/>
            <person name="Li Y."/>
            <person name="Li N."/>
            <person name="Wang J."/>
            <person name="Chen M."/>
            <person name="He Y."/>
            <person name="Tan F."/>
            <person name="Song X."/>
            <person name="Zheng Q."/>
            <person name="Huang R."/>
            <person name="Yang H."/>
            <person name="Du X."/>
            <person name="Chen L."/>
            <person name="Yang M."/>
            <person name="Gaffney P.M."/>
            <person name="Wang S."/>
            <person name="Luo L."/>
            <person name="She Z."/>
            <person name="Ming Y."/>
            <person name="Huang W."/>
            <person name="Zhang S."/>
            <person name="Huang B."/>
            <person name="Zhang Y."/>
            <person name="Qu T."/>
            <person name="Ni P."/>
            <person name="Miao G."/>
            <person name="Wang J."/>
            <person name="Wang Q."/>
            <person name="Steinberg C.E."/>
            <person name="Wang H."/>
            <person name="Li N."/>
            <person name="Qian L."/>
            <person name="Zhang G."/>
            <person name="Li Y."/>
            <person name="Yang H."/>
            <person name="Liu X."/>
            <person name="Wang J."/>
            <person name="Yin Y."/>
            <person name="Wang J."/>
        </authorList>
    </citation>
    <scope>NUCLEOTIDE SEQUENCE [LARGE SCALE GENOMIC DNA]</scope>
    <source>
        <strain evidence="2">05x7-T-G4-1.051#20</strain>
    </source>
</reference>
<dbReference type="HOGENOM" id="CLU_067226_1_0_1"/>
<dbReference type="EMBL" id="JH816163">
    <property type="protein sequence ID" value="EKC30582.1"/>
    <property type="molecule type" value="Genomic_DNA"/>
</dbReference>
<dbReference type="GO" id="GO:0047631">
    <property type="term" value="F:ADP-ribose diphosphatase activity"/>
    <property type="evidence" value="ECO:0007669"/>
    <property type="project" value="InterPro"/>
</dbReference>
<dbReference type="Gene3D" id="3.90.79.10">
    <property type="entry name" value="Nucleoside Triphosphate Pyrophosphohydrolase"/>
    <property type="match status" value="1"/>
</dbReference>
<sequence length="220" mass="24864">MGRTGIRGKGTLWRWGPNHLIKAVCTRWRRKYNQENQPSDYLYVEGKRVLEFIATQREGNNLETVYVLPGFFAQFATQNVGKTSLSLASPEQSFSHILTSHSGVSGSHTSSRTSLRTEPDSQGFSASLLYKGYLDDPRNTDNAWMEAEVWNFHYDIGDNFELRMSEAVVVRVSNVAPWASCFVYLQENGTTWKEVLPNVKLFGNDGAIIQEAAKIHDAYC</sequence>
<organism evidence="2">
    <name type="scientific">Magallana gigas</name>
    <name type="common">Pacific oyster</name>
    <name type="synonym">Crassostrea gigas</name>
    <dbReference type="NCBI Taxonomy" id="29159"/>
    <lineage>
        <taxon>Eukaryota</taxon>
        <taxon>Metazoa</taxon>
        <taxon>Spiralia</taxon>
        <taxon>Lophotrochozoa</taxon>
        <taxon>Mollusca</taxon>
        <taxon>Bivalvia</taxon>
        <taxon>Autobranchia</taxon>
        <taxon>Pteriomorphia</taxon>
        <taxon>Ostreida</taxon>
        <taxon>Ostreoidea</taxon>
        <taxon>Ostreidae</taxon>
        <taxon>Magallana</taxon>
    </lineage>
</organism>
<dbReference type="AlphaFoldDB" id="K1Q2H9"/>
<protein>
    <submittedName>
        <fullName evidence="2">ADP-ribose pyrophosphatase, mitochondrial</fullName>
    </submittedName>
</protein>
<dbReference type="InterPro" id="IPR039989">
    <property type="entry name" value="NUDT9"/>
</dbReference>
<accession>K1Q2H9</accession>
<evidence type="ECO:0000256" key="1">
    <source>
        <dbReference type="SAM" id="MobiDB-lite"/>
    </source>
</evidence>
<dbReference type="PANTHER" id="PTHR13030">
    <property type="entry name" value="NUDIX HYDROLASE"/>
    <property type="match status" value="1"/>
</dbReference>
<gene>
    <name evidence="2" type="ORF">CGI_10017260</name>
</gene>
<proteinExistence type="predicted"/>
<dbReference type="PANTHER" id="PTHR13030:SF13">
    <property type="entry name" value="NUDIX HYDROLASE DOMAIN-CONTAINING PROTEIN"/>
    <property type="match status" value="1"/>
</dbReference>
<dbReference type="InParanoid" id="K1Q2H9"/>
<evidence type="ECO:0000313" key="2">
    <source>
        <dbReference type="EMBL" id="EKC30582.1"/>
    </source>
</evidence>